<feature type="transmembrane region" description="Helical" evidence="7">
    <location>
        <begin position="77"/>
        <end position="103"/>
    </location>
</feature>
<feature type="transmembrane region" description="Helical" evidence="7">
    <location>
        <begin position="460"/>
        <end position="481"/>
    </location>
</feature>
<feature type="transmembrane region" description="Helical" evidence="7">
    <location>
        <begin position="157"/>
        <end position="179"/>
    </location>
</feature>
<dbReference type="GO" id="GO:0016020">
    <property type="term" value="C:membrane"/>
    <property type="evidence" value="ECO:0007669"/>
    <property type="project" value="UniProtKB-SubCell"/>
</dbReference>
<feature type="domain" description="Amino acid permease/ SLC12A" evidence="8">
    <location>
        <begin position="48"/>
        <end position="515"/>
    </location>
</feature>
<dbReference type="VEuPathDB" id="FungiDB:PV09_04091"/>
<evidence type="ECO:0000256" key="6">
    <source>
        <dbReference type="ARBA" id="ARBA00023136"/>
    </source>
</evidence>
<gene>
    <name evidence="9" type="ORF">PV09_04091</name>
</gene>
<evidence type="ECO:0000313" key="10">
    <source>
        <dbReference type="Proteomes" id="UP000053259"/>
    </source>
</evidence>
<feature type="transmembrane region" description="Helical" evidence="7">
    <location>
        <begin position="191"/>
        <end position="208"/>
    </location>
</feature>
<keyword evidence="2" id="KW-0813">Transport</keyword>
<keyword evidence="10" id="KW-1185">Reference proteome</keyword>
<evidence type="ECO:0000256" key="5">
    <source>
        <dbReference type="ARBA" id="ARBA00022989"/>
    </source>
</evidence>
<reference evidence="9 10" key="1">
    <citation type="submission" date="2015-01" db="EMBL/GenBank/DDBJ databases">
        <title>The Genome Sequence of Ochroconis gallopava CBS43764.</title>
        <authorList>
            <consortium name="The Broad Institute Genomics Platform"/>
            <person name="Cuomo C."/>
            <person name="de Hoog S."/>
            <person name="Gorbushina A."/>
            <person name="Stielow B."/>
            <person name="Teixiera M."/>
            <person name="Abouelleil A."/>
            <person name="Chapman S.B."/>
            <person name="Priest M."/>
            <person name="Young S.K."/>
            <person name="Wortman J."/>
            <person name="Nusbaum C."/>
            <person name="Birren B."/>
        </authorList>
    </citation>
    <scope>NUCLEOTIDE SEQUENCE [LARGE SCALE GENOMIC DNA]</scope>
    <source>
        <strain evidence="9 10">CBS 43764</strain>
    </source>
</reference>
<evidence type="ECO:0000259" key="8">
    <source>
        <dbReference type="Pfam" id="PF00324"/>
    </source>
</evidence>
<dbReference type="InterPro" id="IPR050524">
    <property type="entry name" value="APC_YAT"/>
</dbReference>
<feature type="transmembrane region" description="Helical" evidence="7">
    <location>
        <begin position="487"/>
        <end position="505"/>
    </location>
</feature>
<evidence type="ECO:0000256" key="7">
    <source>
        <dbReference type="SAM" id="Phobius"/>
    </source>
</evidence>
<protein>
    <recommendedName>
        <fullName evidence="8">Amino acid permease/ SLC12A domain-containing protein</fullName>
    </recommendedName>
</protein>
<dbReference type="FunCoup" id="A0A0D1YW61">
    <property type="interactions" value="132"/>
</dbReference>
<sequence>MSSIGYKEEKEKAAVTQAENIDGQCLNNEVNISQNSMDHTHRGLTNRHLQFIAIGGTIGTALFVSIGGSLVKAGPASLLLAFILYSTVVLSVNSCLAEMVTYLPISSSFIRFAGRWVDDAFGFAVGYNFFIYEAVLIPFEMTAFAILLTFWTDQIPVAATVAFLIVLYAFLNFFAVSYYGEAEFWLACGKVFLIIGLALFTFFTMIGVNPQRTAYGFRYWRDPGPFASYLEPGSTGRLIGFLMAVIQAGFTIAGPEYISMAAGEVKNPRTSLPLAYRTMRYRFAAFFIGGALCVGIICPYNDPTLVAINLGTKEGGGTGAASPYVIGMNRLNIPVLPHITNALILTSILSAGNSYVYCSSRSLFGLALDGKAPKIFTRCTSAGVPIYCVFMSLGISCLAFLQVSNSSSVVLSWFFNLITASQLINFACACVTYMFFRRAFLAQGFSRDNLPYKSHWQPFLAWYGFFGCCLVMLLNGFYLFISGSWNTKSFFFCYSMIAVFPILFFGRKWWSRTSLVKSTEADLVSGLEEIESYERTHPIEKPKSTIWRICSKIIGF</sequence>
<dbReference type="HOGENOM" id="CLU_007946_12_1_1"/>
<feature type="transmembrane region" description="Helical" evidence="7">
    <location>
        <begin position="413"/>
        <end position="436"/>
    </location>
</feature>
<dbReference type="PANTHER" id="PTHR43341:SF6">
    <property type="entry name" value="AMINO ACID TRANSPORTER (EUROFUNG)"/>
    <property type="match status" value="1"/>
</dbReference>
<proteinExistence type="predicted"/>
<keyword evidence="5 7" id="KW-1133">Transmembrane helix</keyword>
<feature type="transmembrane region" description="Helical" evidence="7">
    <location>
        <begin position="338"/>
        <end position="358"/>
    </location>
</feature>
<dbReference type="Gene3D" id="1.20.1740.10">
    <property type="entry name" value="Amino acid/polyamine transporter I"/>
    <property type="match status" value="1"/>
</dbReference>
<dbReference type="STRING" id="253628.A0A0D1YW61"/>
<evidence type="ECO:0000256" key="4">
    <source>
        <dbReference type="ARBA" id="ARBA00022970"/>
    </source>
</evidence>
<dbReference type="AlphaFoldDB" id="A0A0D1YW61"/>
<keyword evidence="6 7" id="KW-0472">Membrane</keyword>
<feature type="transmembrane region" description="Helical" evidence="7">
    <location>
        <begin position="238"/>
        <end position="258"/>
    </location>
</feature>
<feature type="transmembrane region" description="Helical" evidence="7">
    <location>
        <begin position="379"/>
        <end position="401"/>
    </location>
</feature>
<dbReference type="EMBL" id="KN847539">
    <property type="protein sequence ID" value="KIW04922.1"/>
    <property type="molecule type" value="Genomic_DNA"/>
</dbReference>
<dbReference type="PIRSF" id="PIRSF006060">
    <property type="entry name" value="AA_transporter"/>
    <property type="match status" value="1"/>
</dbReference>
<dbReference type="InterPro" id="IPR004841">
    <property type="entry name" value="AA-permease/SLC12A_dom"/>
</dbReference>
<evidence type="ECO:0000256" key="1">
    <source>
        <dbReference type="ARBA" id="ARBA00004141"/>
    </source>
</evidence>
<accession>A0A0D1YW61</accession>
<feature type="transmembrane region" description="Helical" evidence="7">
    <location>
        <begin position="279"/>
        <end position="297"/>
    </location>
</feature>
<dbReference type="RefSeq" id="XP_016214791.1">
    <property type="nucleotide sequence ID" value="XM_016357387.1"/>
</dbReference>
<evidence type="ECO:0000256" key="3">
    <source>
        <dbReference type="ARBA" id="ARBA00022692"/>
    </source>
</evidence>
<dbReference type="FunFam" id="1.20.1740.10:FF:000006">
    <property type="entry name" value="General amino acid permease"/>
    <property type="match status" value="1"/>
</dbReference>
<dbReference type="Pfam" id="PF00324">
    <property type="entry name" value="AA_permease"/>
    <property type="match status" value="1"/>
</dbReference>
<feature type="transmembrane region" description="Helical" evidence="7">
    <location>
        <begin position="51"/>
        <end position="71"/>
    </location>
</feature>
<evidence type="ECO:0000313" key="9">
    <source>
        <dbReference type="EMBL" id="KIW04922.1"/>
    </source>
</evidence>
<comment type="subcellular location">
    <subcellularLocation>
        <location evidence="1">Membrane</location>
        <topology evidence="1">Multi-pass membrane protein</topology>
    </subcellularLocation>
</comment>
<dbReference type="GO" id="GO:0015171">
    <property type="term" value="F:amino acid transmembrane transporter activity"/>
    <property type="evidence" value="ECO:0007669"/>
    <property type="project" value="TreeGrafter"/>
</dbReference>
<dbReference type="PANTHER" id="PTHR43341">
    <property type="entry name" value="AMINO ACID PERMEASE"/>
    <property type="match status" value="1"/>
</dbReference>
<dbReference type="Proteomes" id="UP000053259">
    <property type="component" value="Unassembled WGS sequence"/>
</dbReference>
<organism evidence="9 10">
    <name type="scientific">Verruconis gallopava</name>
    <dbReference type="NCBI Taxonomy" id="253628"/>
    <lineage>
        <taxon>Eukaryota</taxon>
        <taxon>Fungi</taxon>
        <taxon>Dikarya</taxon>
        <taxon>Ascomycota</taxon>
        <taxon>Pezizomycotina</taxon>
        <taxon>Dothideomycetes</taxon>
        <taxon>Pleosporomycetidae</taxon>
        <taxon>Venturiales</taxon>
        <taxon>Sympoventuriaceae</taxon>
        <taxon>Verruconis</taxon>
    </lineage>
</organism>
<name>A0A0D1YW61_9PEZI</name>
<feature type="transmembrane region" description="Helical" evidence="7">
    <location>
        <begin position="124"/>
        <end position="151"/>
    </location>
</feature>
<dbReference type="GeneID" id="27312064"/>
<evidence type="ECO:0000256" key="2">
    <source>
        <dbReference type="ARBA" id="ARBA00022448"/>
    </source>
</evidence>
<dbReference type="OrthoDB" id="10062876at2759"/>
<keyword evidence="4" id="KW-0029">Amino-acid transport</keyword>
<keyword evidence="3 7" id="KW-0812">Transmembrane</keyword>
<dbReference type="InParanoid" id="A0A0D1YW61"/>